<reference evidence="6" key="1">
    <citation type="journal article" date="2014" name="Genome Announc.">
        <title>Draft Genome Sequence of Marine Flavobacterium Jejuia pallidilutea Strain 11shimoA1 and Pigmentation Mutants.</title>
        <authorList>
            <person name="Takatani N."/>
            <person name="Nakanishi M."/>
            <person name="Meirelles P."/>
            <person name="Mino S."/>
            <person name="Suda W."/>
            <person name="Oshima K."/>
            <person name="Hattori M."/>
            <person name="Ohkuma M."/>
            <person name="Hosokawa M."/>
            <person name="Miyashita K."/>
            <person name="Thompson F.L."/>
            <person name="Niwa A."/>
            <person name="Sawabe T."/>
            <person name="Sawabe T."/>
        </authorList>
    </citation>
    <scope>NUCLEOTIDE SEQUENCE [LARGE SCALE GENOMIC DNA]</scope>
    <source>
        <strain evidence="6">JCM 19538</strain>
    </source>
</reference>
<dbReference type="EMBL" id="BBNY01000009">
    <property type="protein sequence ID" value="GAL89436.1"/>
    <property type="molecule type" value="Genomic_DNA"/>
</dbReference>
<dbReference type="Pfam" id="PF13231">
    <property type="entry name" value="PMT_2"/>
    <property type="match status" value="1"/>
</dbReference>
<dbReference type="RefSeq" id="WP_042248575.1">
    <property type="nucleotide sequence ID" value="NZ_BBNS01000012.1"/>
</dbReference>
<accession>A0A090W5E8</accession>
<keyword evidence="1" id="KW-1133">Transmembrane helix</keyword>
<dbReference type="Proteomes" id="UP000030184">
    <property type="component" value="Unassembled WGS sequence"/>
</dbReference>
<feature type="domain" description="Glycosyltransferase RgtA/B/C/D-like" evidence="2">
    <location>
        <begin position="73"/>
        <end position="219"/>
    </location>
</feature>
<sequence>MPNIFNYSFWNSKKLLVLSAVSSIIYVVLRSETFMRLYVPYGDERSFLEAFKNIKTNGFLAEWMNGSISPSFYIISYPFALWFENPLYGFRLVSLICTILTLILLYNFAKNKLKLKGVFLYSSLILILNFLGYRIFWQGINDDFLHLLIVYSVLLLYNIKKLKKTKHIALLGIVIGIIIGTRISAFIVLPGYIFFFYKDFKTAFKVGILALLVGVALHAPSLFANKTLSDVNKDPKNGLTWAQLNYVSQIYIYEGKIPEHSRLHWDELQSYIDINGSEHLPKTFIESITFNWSYSIKEFFNDLWFSIHSIFFIFFGLGIFVILAFSFYMLKKGKDLKEHLVFTKSFFLFFWCYTFLLCFVVLTSLEIRWYTAFIFLGILFFHQLLNNLRLFNLKIKPEILINTNLILLLCYQAKFILTDSNLLSDVLRKLAPNVF</sequence>
<comment type="caution">
    <text evidence="3">The sequence shown here is derived from an EMBL/GenBank/DDBJ whole genome shotgun (WGS) entry which is preliminary data.</text>
</comment>
<evidence type="ECO:0000313" key="6">
    <source>
        <dbReference type="Proteomes" id="UP000030184"/>
    </source>
</evidence>
<gene>
    <name evidence="3" type="ORF">JCM19302_1106</name>
    <name evidence="4" type="ORF">JCM19538_1431</name>
</gene>
<dbReference type="EMBL" id="BBNS01000012">
    <property type="protein sequence ID" value="GAL71428.1"/>
    <property type="molecule type" value="Genomic_DNA"/>
</dbReference>
<feature type="transmembrane region" description="Helical" evidence="1">
    <location>
        <begin position="88"/>
        <end position="106"/>
    </location>
</feature>
<evidence type="ECO:0000313" key="3">
    <source>
        <dbReference type="EMBL" id="GAL71428.1"/>
    </source>
</evidence>
<dbReference type="OrthoDB" id="819664at2"/>
<dbReference type="Proteomes" id="UP000029646">
    <property type="component" value="Unassembled WGS sequence"/>
</dbReference>
<feature type="transmembrane region" description="Helical" evidence="1">
    <location>
        <begin position="118"/>
        <end position="137"/>
    </location>
</feature>
<protein>
    <recommendedName>
        <fullName evidence="2">Glycosyltransferase RgtA/B/C/D-like domain-containing protein</fullName>
    </recommendedName>
</protein>
<dbReference type="InterPro" id="IPR038731">
    <property type="entry name" value="RgtA/B/C-like"/>
</dbReference>
<keyword evidence="1" id="KW-0812">Transmembrane</keyword>
<evidence type="ECO:0000256" key="1">
    <source>
        <dbReference type="SAM" id="Phobius"/>
    </source>
</evidence>
<feature type="transmembrane region" description="Helical" evidence="1">
    <location>
        <begin position="341"/>
        <end position="363"/>
    </location>
</feature>
<feature type="transmembrane region" description="Helical" evidence="1">
    <location>
        <begin position="168"/>
        <end position="195"/>
    </location>
</feature>
<feature type="transmembrane region" description="Helical" evidence="1">
    <location>
        <begin position="303"/>
        <end position="329"/>
    </location>
</feature>
<keyword evidence="6" id="KW-1185">Reference proteome</keyword>
<organism evidence="3 5">
    <name type="scientific">Jejuia pallidilutea</name>
    <dbReference type="NCBI Taxonomy" id="504487"/>
    <lineage>
        <taxon>Bacteria</taxon>
        <taxon>Pseudomonadati</taxon>
        <taxon>Bacteroidota</taxon>
        <taxon>Flavobacteriia</taxon>
        <taxon>Flavobacteriales</taxon>
        <taxon>Flavobacteriaceae</taxon>
        <taxon>Jejuia</taxon>
    </lineage>
</organism>
<keyword evidence="1" id="KW-0472">Membrane</keyword>
<evidence type="ECO:0000313" key="5">
    <source>
        <dbReference type="Proteomes" id="UP000029646"/>
    </source>
</evidence>
<feature type="transmembrane region" description="Helical" evidence="1">
    <location>
        <begin position="143"/>
        <end position="159"/>
    </location>
</feature>
<evidence type="ECO:0000259" key="2">
    <source>
        <dbReference type="Pfam" id="PF13231"/>
    </source>
</evidence>
<feature type="transmembrane region" description="Helical" evidence="1">
    <location>
        <begin position="369"/>
        <end position="387"/>
    </location>
</feature>
<dbReference type="AlphaFoldDB" id="A0A090W5E8"/>
<name>A0A090W5E8_9FLAO</name>
<evidence type="ECO:0000313" key="4">
    <source>
        <dbReference type="EMBL" id="GAL89436.1"/>
    </source>
</evidence>
<proteinExistence type="predicted"/>